<dbReference type="Proteomes" id="UP000078046">
    <property type="component" value="Unassembled WGS sequence"/>
</dbReference>
<proteinExistence type="predicted"/>
<reference evidence="1 2" key="1">
    <citation type="submission" date="2016-04" db="EMBL/GenBank/DDBJ databases">
        <title>The genome of Intoshia linei affirms orthonectids as highly simplified spiralians.</title>
        <authorList>
            <person name="Mikhailov K.V."/>
            <person name="Slusarev G.S."/>
            <person name="Nikitin M.A."/>
            <person name="Logacheva M.D."/>
            <person name="Penin A."/>
            <person name="Aleoshin V."/>
            <person name="Panchin Y.V."/>
        </authorList>
    </citation>
    <scope>NUCLEOTIDE SEQUENCE [LARGE SCALE GENOMIC DNA]</scope>
    <source>
        <strain evidence="1">Intl2013</strain>
        <tissue evidence="1">Whole animal</tissue>
    </source>
</reference>
<sequence>MSRKNLTVMVDKIHMHLLESTLKLHLTGIRSPSCRIIELEYLLLLFLRRYLLIVAVVTDDPN</sequence>
<gene>
    <name evidence="1" type="ORF">A3Q56_03115</name>
</gene>
<evidence type="ECO:0000313" key="1">
    <source>
        <dbReference type="EMBL" id="OAF69130.1"/>
    </source>
</evidence>
<comment type="caution">
    <text evidence="1">The sequence shown here is derived from an EMBL/GenBank/DDBJ whole genome shotgun (WGS) entry which is preliminary data.</text>
</comment>
<accession>A0A177B4U1</accession>
<dbReference type="AlphaFoldDB" id="A0A177B4U1"/>
<protein>
    <submittedName>
        <fullName evidence="1">Uncharacterized protein</fullName>
    </submittedName>
</protein>
<organism evidence="1 2">
    <name type="scientific">Intoshia linei</name>
    <dbReference type="NCBI Taxonomy" id="1819745"/>
    <lineage>
        <taxon>Eukaryota</taxon>
        <taxon>Metazoa</taxon>
        <taxon>Spiralia</taxon>
        <taxon>Lophotrochozoa</taxon>
        <taxon>Mesozoa</taxon>
        <taxon>Orthonectida</taxon>
        <taxon>Rhopaluridae</taxon>
        <taxon>Intoshia</taxon>
    </lineage>
</organism>
<keyword evidence="2" id="KW-1185">Reference proteome</keyword>
<dbReference type="EMBL" id="LWCA01000330">
    <property type="protein sequence ID" value="OAF69130.1"/>
    <property type="molecule type" value="Genomic_DNA"/>
</dbReference>
<name>A0A177B4U1_9BILA</name>
<evidence type="ECO:0000313" key="2">
    <source>
        <dbReference type="Proteomes" id="UP000078046"/>
    </source>
</evidence>